<dbReference type="InterPro" id="IPR027417">
    <property type="entry name" value="P-loop_NTPase"/>
</dbReference>
<dbReference type="GO" id="GO:0043190">
    <property type="term" value="C:ATP-binding cassette (ABC) transporter complex"/>
    <property type="evidence" value="ECO:0007669"/>
    <property type="project" value="TreeGrafter"/>
</dbReference>
<dbReference type="NCBIfam" id="NF010167">
    <property type="entry name" value="PRK13648.1"/>
    <property type="match status" value="1"/>
</dbReference>
<sequence length="275" mass="31002">MIEFEHVAFKYPQAEEEAIKNINITINDGEWVAILGHNGSGKSTLAKLTNGLLMPTEGSISVNGLELTEEHLWKIRRIVGMVFQNPENQFVGTTVLDDVAFGLENLGISRENMQRRIIDSLDTVGMSEYKLHEPFRLSGGQKQRVAIASVLAIMPEIMIFDEATTMLDPVGRRELIRLIQDLHKSSDLTFLSITHDMNEAILADRIIVLNDGELWFEGKPSSLLEKSDELEKVGLLPPLITDLTDKLRKNGVNITTQPLNYEELVKQLWILHSKM</sequence>
<dbReference type="Proteomes" id="UP000297975">
    <property type="component" value="Unassembled WGS sequence"/>
</dbReference>
<dbReference type="Pfam" id="PF00005">
    <property type="entry name" value="ABC_tran"/>
    <property type="match status" value="1"/>
</dbReference>
<proteinExistence type="inferred from homology"/>
<comment type="caution">
    <text evidence="10">The sequence shown here is derived from an EMBL/GenBank/DDBJ whole genome shotgun (WGS) entry which is preliminary data.</text>
</comment>
<dbReference type="InterPro" id="IPR003593">
    <property type="entry name" value="AAA+_ATPase"/>
</dbReference>
<keyword evidence="3" id="KW-0813">Transport</keyword>
<keyword evidence="6" id="KW-0067">ATP-binding</keyword>
<dbReference type="GO" id="GO:0005524">
    <property type="term" value="F:ATP binding"/>
    <property type="evidence" value="ECO:0007669"/>
    <property type="project" value="UniProtKB-KW"/>
</dbReference>
<evidence type="ECO:0000313" key="10">
    <source>
        <dbReference type="EMBL" id="TFB14699.1"/>
    </source>
</evidence>
<keyword evidence="4" id="KW-1003">Cell membrane</keyword>
<keyword evidence="11" id="KW-1185">Reference proteome</keyword>
<dbReference type="InterPro" id="IPR003439">
    <property type="entry name" value="ABC_transporter-like_ATP-bd"/>
</dbReference>
<dbReference type="PROSITE" id="PS00211">
    <property type="entry name" value="ABC_TRANSPORTER_1"/>
    <property type="match status" value="1"/>
</dbReference>
<dbReference type="InterPro" id="IPR017871">
    <property type="entry name" value="ABC_transporter-like_CS"/>
</dbReference>
<organism evidence="10 11">
    <name type="scientific">Filobacillus milosensis</name>
    <dbReference type="NCBI Taxonomy" id="94137"/>
    <lineage>
        <taxon>Bacteria</taxon>
        <taxon>Bacillati</taxon>
        <taxon>Bacillota</taxon>
        <taxon>Bacilli</taxon>
        <taxon>Bacillales</taxon>
        <taxon>Bacillaceae</taxon>
        <taxon>Filobacillus</taxon>
    </lineage>
</organism>
<dbReference type="PANTHER" id="PTHR43553:SF24">
    <property type="entry name" value="ENERGY-COUPLING FACTOR TRANSPORTER ATP-BINDING PROTEIN ECFA1"/>
    <property type="match status" value="1"/>
</dbReference>
<evidence type="ECO:0000256" key="6">
    <source>
        <dbReference type="ARBA" id="ARBA00022840"/>
    </source>
</evidence>
<evidence type="ECO:0000256" key="8">
    <source>
        <dbReference type="ARBA" id="ARBA00023136"/>
    </source>
</evidence>
<dbReference type="PROSITE" id="PS50893">
    <property type="entry name" value="ABC_TRANSPORTER_2"/>
    <property type="match status" value="1"/>
</dbReference>
<dbReference type="PANTHER" id="PTHR43553">
    <property type="entry name" value="HEAVY METAL TRANSPORTER"/>
    <property type="match status" value="1"/>
</dbReference>
<dbReference type="GO" id="GO:0016887">
    <property type="term" value="F:ATP hydrolysis activity"/>
    <property type="evidence" value="ECO:0007669"/>
    <property type="project" value="InterPro"/>
</dbReference>
<dbReference type="AlphaFoldDB" id="A0A4Y8ILE1"/>
<keyword evidence="5" id="KW-0547">Nucleotide-binding</keyword>
<evidence type="ECO:0000256" key="1">
    <source>
        <dbReference type="ARBA" id="ARBA00004202"/>
    </source>
</evidence>
<name>A0A4Y8ILE1_9BACI</name>
<dbReference type="NCBIfam" id="TIGR04520">
    <property type="entry name" value="ECF_ATPase_1"/>
    <property type="match status" value="1"/>
</dbReference>
<gene>
    <name evidence="10" type="ORF">E3U55_12925</name>
</gene>
<evidence type="ECO:0000313" key="11">
    <source>
        <dbReference type="Proteomes" id="UP000297975"/>
    </source>
</evidence>
<feature type="domain" description="ABC transporter" evidence="9">
    <location>
        <begin position="2"/>
        <end position="236"/>
    </location>
</feature>
<evidence type="ECO:0000256" key="2">
    <source>
        <dbReference type="ARBA" id="ARBA00005417"/>
    </source>
</evidence>
<dbReference type="RefSeq" id="WP_134340895.1">
    <property type="nucleotide sequence ID" value="NZ_SOPW01000015.1"/>
</dbReference>
<keyword evidence="8" id="KW-0472">Membrane</keyword>
<dbReference type="SMART" id="SM00382">
    <property type="entry name" value="AAA"/>
    <property type="match status" value="1"/>
</dbReference>
<dbReference type="FunFam" id="3.40.50.300:FF:000224">
    <property type="entry name" value="Energy-coupling factor transporter ATP-binding protein EcfA"/>
    <property type="match status" value="1"/>
</dbReference>
<reference evidence="10 11" key="1">
    <citation type="submission" date="2019-03" db="EMBL/GenBank/DDBJ databases">
        <authorList>
            <person name="He R.-H."/>
        </authorList>
    </citation>
    <scope>NUCLEOTIDE SEQUENCE [LARGE SCALE GENOMIC DNA]</scope>
    <source>
        <strain evidence="11">SH 714</strain>
    </source>
</reference>
<dbReference type="SUPFAM" id="SSF52540">
    <property type="entry name" value="P-loop containing nucleoside triphosphate hydrolases"/>
    <property type="match status" value="1"/>
</dbReference>
<dbReference type="Gene3D" id="3.40.50.300">
    <property type="entry name" value="P-loop containing nucleotide triphosphate hydrolases"/>
    <property type="match status" value="1"/>
</dbReference>
<comment type="similarity">
    <text evidence="2">Belongs to the ABC transporter superfamily.</text>
</comment>
<evidence type="ECO:0000256" key="7">
    <source>
        <dbReference type="ARBA" id="ARBA00022967"/>
    </source>
</evidence>
<keyword evidence="7" id="KW-1278">Translocase</keyword>
<evidence type="ECO:0000256" key="3">
    <source>
        <dbReference type="ARBA" id="ARBA00022448"/>
    </source>
</evidence>
<dbReference type="InterPro" id="IPR015856">
    <property type="entry name" value="ABC_transpr_CbiO/EcfA_su"/>
</dbReference>
<protein>
    <submittedName>
        <fullName evidence="10">Energy-coupling factor transporter ATPase</fullName>
    </submittedName>
</protein>
<dbReference type="InterPro" id="IPR030947">
    <property type="entry name" value="EcfA_1"/>
</dbReference>
<dbReference type="GO" id="GO:0042626">
    <property type="term" value="F:ATPase-coupled transmembrane transporter activity"/>
    <property type="evidence" value="ECO:0007669"/>
    <property type="project" value="TreeGrafter"/>
</dbReference>
<dbReference type="OrthoDB" id="9784332at2"/>
<accession>A0A4Y8ILE1</accession>
<evidence type="ECO:0000256" key="5">
    <source>
        <dbReference type="ARBA" id="ARBA00022741"/>
    </source>
</evidence>
<evidence type="ECO:0000259" key="9">
    <source>
        <dbReference type="PROSITE" id="PS50893"/>
    </source>
</evidence>
<dbReference type="EMBL" id="SOPW01000015">
    <property type="protein sequence ID" value="TFB14699.1"/>
    <property type="molecule type" value="Genomic_DNA"/>
</dbReference>
<dbReference type="GO" id="GO:0015087">
    <property type="term" value="F:cobalt ion transmembrane transporter activity"/>
    <property type="evidence" value="ECO:0007669"/>
    <property type="project" value="UniProtKB-ARBA"/>
</dbReference>
<dbReference type="CDD" id="cd03225">
    <property type="entry name" value="ABC_cobalt_CbiO_domain1"/>
    <property type="match status" value="1"/>
</dbReference>
<comment type="subcellular location">
    <subcellularLocation>
        <location evidence="1">Cell membrane</location>
        <topology evidence="1">Peripheral membrane protein</topology>
    </subcellularLocation>
</comment>
<evidence type="ECO:0000256" key="4">
    <source>
        <dbReference type="ARBA" id="ARBA00022475"/>
    </source>
</evidence>
<dbReference type="InterPro" id="IPR050095">
    <property type="entry name" value="ECF_ABC_transporter_ATP-bd"/>
</dbReference>